<sequence length="59" mass="6793">KSKFNPAKDQCQTDKSATDEQTDKHDIISYGVNEGYGSNWQTYHYSKMKKVSDISRLYG</sequence>
<evidence type="ECO:0000313" key="2">
    <source>
        <dbReference type="EMBL" id="KAK3589848.1"/>
    </source>
</evidence>
<reference evidence="2" key="2">
    <citation type="journal article" date="2021" name="Genome Biol. Evol.">
        <title>Developing a high-quality reference genome for a parasitic bivalve with doubly uniparental inheritance (Bivalvia: Unionida).</title>
        <authorList>
            <person name="Smith C.H."/>
        </authorList>
    </citation>
    <scope>NUCLEOTIDE SEQUENCE</scope>
    <source>
        <strain evidence="2">CHS0354</strain>
        <tissue evidence="2">Mantle</tissue>
    </source>
</reference>
<dbReference type="EMBL" id="JAEAOA010000985">
    <property type="protein sequence ID" value="KAK3589848.1"/>
    <property type="molecule type" value="Genomic_DNA"/>
</dbReference>
<reference evidence="2" key="1">
    <citation type="journal article" date="2021" name="Genome Biol. Evol.">
        <title>A High-Quality Reference Genome for a Parasitic Bivalve with Doubly Uniparental Inheritance (Bivalvia: Unionida).</title>
        <authorList>
            <person name="Smith C.H."/>
        </authorList>
    </citation>
    <scope>NUCLEOTIDE SEQUENCE</scope>
    <source>
        <strain evidence="2">CHS0354</strain>
    </source>
</reference>
<feature type="non-terminal residue" evidence="2">
    <location>
        <position position="1"/>
    </location>
</feature>
<feature type="non-terminal residue" evidence="2">
    <location>
        <position position="59"/>
    </location>
</feature>
<keyword evidence="3" id="KW-1185">Reference proteome</keyword>
<organism evidence="2 3">
    <name type="scientific">Potamilus streckersoni</name>
    <dbReference type="NCBI Taxonomy" id="2493646"/>
    <lineage>
        <taxon>Eukaryota</taxon>
        <taxon>Metazoa</taxon>
        <taxon>Spiralia</taxon>
        <taxon>Lophotrochozoa</taxon>
        <taxon>Mollusca</taxon>
        <taxon>Bivalvia</taxon>
        <taxon>Autobranchia</taxon>
        <taxon>Heteroconchia</taxon>
        <taxon>Palaeoheterodonta</taxon>
        <taxon>Unionida</taxon>
        <taxon>Unionoidea</taxon>
        <taxon>Unionidae</taxon>
        <taxon>Ambleminae</taxon>
        <taxon>Lampsilini</taxon>
        <taxon>Potamilus</taxon>
    </lineage>
</organism>
<comment type="caution">
    <text evidence="2">The sequence shown here is derived from an EMBL/GenBank/DDBJ whole genome shotgun (WGS) entry which is preliminary data.</text>
</comment>
<evidence type="ECO:0000313" key="3">
    <source>
        <dbReference type="Proteomes" id="UP001195483"/>
    </source>
</evidence>
<dbReference type="AlphaFoldDB" id="A0AAE0SDT9"/>
<reference evidence="2" key="3">
    <citation type="submission" date="2023-05" db="EMBL/GenBank/DDBJ databases">
        <authorList>
            <person name="Smith C.H."/>
        </authorList>
    </citation>
    <scope>NUCLEOTIDE SEQUENCE</scope>
    <source>
        <strain evidence="2">CHS0354</strain>
        <tissue evidence="2">Mantle</tissue>
    </source>
</reference>
<name>A0AAE0SDT9_9BIVA</name>
<evidence type="ECO:0000256" key="1">
    <source>
        <dbReference type="SAM" id="MobiDB-lite"/>
    </source>
</evidence>
<protein>
    <submittedName>
        <fullName evidence="2">Uncharacterized protein</fullName>
    </submittedName>
</protein>
<gene>
    <name evidence="2" type="ORF">CHS0354_015866</name>
</gene>
<accession>A0AAE0SDT9</accession>
<feature type="region of interest" description="Disordered" evidence="1">
    <location>
        <begin position="1"/>
        <end position="22"/>
    </location>
</feature>
<dbReference type="Proteomes" id="UP001195483">
    <property type="component" value="Unassembled WGS sequence"/>
</dbReference>
<proteinExistence type="predicted"/>